<organism evidence="1 2">
    <name type="scientific">Kribbella pratensis</name>
    <dbReference type="NCBI Taxonomy" id="2512112"/>
    <lineage>
        <taxon>Bacteria</taxon>
        <taxon>Bacillati</taxon>
        <taxon>Actinomycetota</taxon>
        <taxon>Actinomycetes</taxon>
        <taxon>Propionibacteriales</taxon>
        <taxon>Kribbellaceae</taxon>
        <taxon>Kribbella</taxon>
    </lineage>
</organism>
<protein>
    <submittedName>
        <fullName evidence="1">Uncharacterized protein</fullName>
    </submittedName>
</protein>
<name>A0ABY2F9M6_9ACTN</name>
<proteinExistence type="predicted"/>
<sequence length="192" mass="21838">MSGTMYRGGWGDAPLSDEAQRTVSHLEALEQQEAHSARIADELYAAHNGVPDIEQRRAVWEENNNRLAVRMAAEEGVSALEVHRGNYGHTPAEFVALAGARQDHEDRMRAVRNQQAFQRWQRDNAGYEQEPTRAEQIAESREAAKRAMVDKYRPEIEARRADRERLAEIRQVVGEVVEPVVGGLLREIDRTR</sequence>
<gene>
    <name evidence="1" type="ORF">EV137_5347</name>
</gene>
<dbReference type="Proteomes" id="UP000295060">
    <property type="component" value="Unassembled WGS sequence"/>
</dbReference>
<dbReference type="RefSeq" id="WP_134131202.1">
    <property type="nucleotide sequence ID" value="NZ_SODU01000003.1"/>
</dbReference>
<reference evidence="1 2" key="1">
    <citation type="submission" date="2019-03" db="EMBL/GenBank/DDBJ databases">
        <title>Genomic Encyclopedia of Type Strains, Phase III (KMG-III): the genomes of soil and plant-associated and newly described type strains.</title>
        <authorList>
            <person name="Whitman W."/>
        </authorList>
    </citation>
    <scope>NUCLEOTIDE SEQUENCE [LARGE SCALE GENOMIC DNA]</scope>
    <source>
        <strain evidence="1 2">VKMAc-2574</strain>
    </source>
</reference>
<dbReference type="EMBL" id="SODU01000003">
    <property type="protein sequence ID" value="TDW87274.1"/>
    <property type="molecule type" value="Genomic_DNA"/>
</dbReference>
<evidence type="ECO:0000313" key="2">
    <source>
        <dbReference type="Proteomes" id="UP000295060"/>
    </source>
</evidence>
<evidence type="ECO:0000313" key="1">
    <source>
        <dbReference type="EMBL" id="TDW87274.1"/>
    </source>
</evidence>
<keyword evidence="2" id="KW-1185">Reference proteome</keyword>
<comment type="caution">
    <text evidence="1">The sequence shown here is derived from an EMBL/GenBank/DDBJ whole genome shotgun (WGS) entry which is preliminary data.</text>
</comment>
<accession>A0ABY2F9M6</accession>